<name>A0ABN1K4D1_9BURK</name>
<accession>A0ABN1K4D1</accession>
<protein>
    <submittedName>
        <fullName evidence="4">GNAT family N-acetyltransferase</fullName>
    </submittedName>
</protein>
<dbReference type="Proteomes" id="UP001500279">
    <property type="component" value="Unassembled WGS sequence"/>
</dbReference>
<keyword evidence="1" id="KW-0808">Transferase</keyword>
<evidence type="ECO:0000259" key="3">
    <source>
        <dbReference type="PROSITE" id="PS51186"/>
    </source>
</evidence>
<dbReference type="InterPro" id="IPR000182">
    <property type="entry name" value="GNAT_dom"/>
</dbReference>
<dbReference type="RefSeq" id="WP_141284674.1">
    <property type="nucleotide sequence ID" value="NZ_BAAAEW010000020.1"/>
</dbReference>
<keyword evidence="2" id="KW-0012">Acyltransferase</keyword>
<organism evidence="4 5">
    <name type="scientific">Ideonella azotifigens</name>
    <dbReference type="NCBI Taxonomy" id="513160"/>
    <lineage>
        <taxon>Bacteria</taxon>
        <taxon>Pseudomonadati</taxon>
        <taxon>Pseudomonadota</taxon>
        <taxon>Betaproteobacteria</taxon>
        <taxon>Burkholderiales</taxon>
        <taxon>Sphaerotilaceae</taxon>
        <taxon>Ideonella</taxon>
    </lineage>
</organism>
<comment type="caution">
    <text evidence="4">The sequence shown here is derived from an EMBL/GenBank/DDBJ whole genome shotgun (WGS) entry which is preliminary data.</text>
</comment>
<evidence type="ECO:0000313" key="5">
    <source>
        <dbReference type="Proteomes" id="UP001500279"/>
    </source>
</evidence>
<dbReference type="PANTHER" id="PTHR43877:SF2">
    <property type="entry name" value="AMINOALKYLPHOSPHONATE N-ACETYLTRANSFERASE-RELATED"/>
    <property type="match status" value="1"/>
</dbReference>
<dbReference type="EMBL" id="BAAAEW010000020">
    <property type="protein sequence ID" value="GAA0754368.1"/>
    <property type="molecule type" value="Genomic_DNA"/>
</dbReference>
<dbReference type="InterPro" id="IPR050832">
    <property type="entry name" value="Bact_Acetyltransf"/>
</dbReference>
<dbReference type="CDD" id="cd04301">
    <property type="entry name" value="NAT_SF"/>
    <property type="match status" value="1"/>
</dbReference>
<dbReference type="Gene3D" id="3.40.630.30">
    <property type="match status" value="1"/>
</dbReference>
<dbReference type="PROSITE" id="PS51186">
    <property type="entry name" value="GNAT"/>
    <property type="match status" value="1"/>
</dbReference>
<gene>
    <name evidence="4" type="ORF">GCM10009107_30780</name>
</gene>
<feature type="domain" description="N-acetyltransferase" evidence="3">
    <location>
        <begin position="7"/>
        <end position="163"/>
    </location>
</feature>
<evidence type="ECO:0000256" key="1">
    <source>
        <dbReference type="ARBA" id="ARBA00022679"/>
    </source>
</evidence>
<dbReference type="Pfam" id="PF00583">
    <property type="entry name" value="Acetyltransf_1"/>
    <property type="match status" value="1"/>
</dbReference>
<dbReference type="InterPro" id="IPR016181">
    <property type="entry name" value="Acyl_CoA_acyltransferase"/>
</dbReference>
<proteinExistence type="predicted"/>
<evidence type="ECO:0000313" key="4">
    <source>
        <dbReference type="EMBL" id="GAA0754368.1"/>
    </source>
</evidence>
<reference evidence="4 5" key="1">
    <citation type="journal article" date="2019" name="Int. J. Syst. Evol. Microbiol.">
        <title>The Global Catalogue of Microorganisms (GCM) 10K type strain sequencing project: providing services to taxonomists for standard genome sequencing and annotation.</title>
        <authorList>
            <consortium name="The Broad Institute Genomics Platform"/>
            <consortium name="The Broad Institute Genome Sequencing Center for Infectious Disease"/>
            <person name="Wu L."/>
            <person name="Ma J."/>
        </authorList>
    </citation>
    <scope>NUCLEOTIDE SEQUENCE [LARGE SCALE GENOMIC DNA]</scope>
    <source>
        <strain evidence="4 5">JCM 15503</strain>
    </source>
</reference>
<dbReference type="SUPFAM" id="SSF55729">
    <property type="entry name" value="Acyl-CoA N-acyltransferases (Nat)"/>
    <property type="match status" value="1"/>
</dbReference>
<keyword evidence="5" id="KW-1185">Reference proteome</keyword>
<evidence type="ECO:0000256" key="2">
    <source>
        <dbReference type="ARBA" id="ARBA00023315"/>
    </source>
</evidence>
<sequence length="170" mass="18606">MTHASPVSIRPERADHPQVGPLLAALDDYLATLYAPEDNHILDVSALLQPEVDFLVATQGDRLVGCGATRRMPGEADTAGQAYGEIKRMYVAPEMRGQRIAEQLLAQLEARLLADGLTLATLETGRDQLQAVRLYERCGYQRRAPFGGYPDNGLSLFYEKRLALSAPVPA</sequence>
<dbReference type="PANTHER" id="PTHR43877">
    <property type="entry name" value="AMINOALKYLPHOSPHONATE N-ACETYLTRANSFERASE-RELATED-RELATED"/>
    <property type="match status" value="1"/>
</dbReference>